<organism evidence="2 3">
    <name type="scientific">Luteibacter yeojuensis</name>
    <dbReference type="NCBI Taxonomy" id="345309"/>
    <lineage>
        <taxon>Bacteria</taxon>
        <taxon>Pseudomonadati</taxon>
        <taxon>Pseudomonadota</taxon>
        <taxon>Gammaproteobacteria</taxon>
        <taxon>Lysobacterales</taxon>
        <taxon>Rhodanobacteraceae</taxon>
        <taxon>Luteibacter</taxon>
    </lineage>
</organism>
<name>A0A7X5QU65_9GAMM</name>
<dbReference type="Pfam" id="PF13302">
    <property type="entry name" value="Acetyltransf_3"/>
    <property type="match status" value="1"/>
</dbReference>
<evidence type="ECO:0000313" key="3">
    <source>
        <dbReference type="Proteomes" id="UP000518878"/>
    </source>
</evidence>
<keyword evidence="2" id="KW-0808">Transferase</keyword>
<keyword evidence="3" id="KW-1185">Reference proteome</keyword>
<dbReference type="SUPFAM" id="SSF55729">
    <property type="entry name" value="Acyl-CoA N-acyltransferases (Nat)"/>
    <property type="match status" value="1"/>
</dbReference>
<dbReference type="PROSITE" id="PS51186">
    <property type="entry name" value="GNAT"/>
    <property type="match status" value="1"/>
</dbReference>
<dbReference type="GO" id="GO:0005737">
    <property type="term" value="C:cytoplasm"/>
    <property type="evidence" value="ECO:0007669"/>
    <property type="project" value="TreeGrafter"/>
</dbReference>
<dbReference type="GO" id="GO:0008999">
    <property type="term" value="F:protein-N-terminal-alanine acetyltransferase activity"/>
    <property type="evidence" value="ECO:0007669"/>
    <property type="project" value="TreeGrafter"/>
</dbReference>
<evidence type="ECO:0000259" key="1">
    <source>
        <dbReference type="PROSITE" id="PS51186"/>
    </source>
</evidence>
<dbReference type="AlphaFoldDB" id="A0A7X5QU65"/>
<proteinExistence type="predicted"/>
<dbReference type="RefSeq" id="WP_166699211.1">
    <property type="nucleotide sequence ID" value="NZ_JAAQTL010000001.1"/>
</dbReference>
<dbReference type="GO" id="GO:1990189">
    <property type="term" value="F:protein N-terminal-serine acetyltransferase activity"/>
    <property type="evidence" value="ECO:0007669"/>
    <property type="project" value="TreeGrafter"/>
</dbReference>
<dbReference type="InterPro" id="IPR051908">
    <property type="entry name" value="Ribosomal_N-acetyltransferase"/>
</dbReference>
<dbReference type="Gene3D" id="3.40.630.30">
    <property type="match status" value="1"/>
</dbReference>
<evidence type="ECO:0000313" key="2">
    <source>
        <dbReference type="EMBL" id="NID15474.1"/>
    </source>
</evidence>
<sequence length="185" mass="20431">MDDLDFTAIATPRLRLDRLAADDAPVLYAYRGDDAVARFQGWKPGELAEVEAFIAKQSGQAFAAPDSWFQLAIRERASGELVGDLGIHFPARHVDAIEFGVTLMPARQGRGYAREALGAVLDLAFGAWGYRRAVGSVDPRNVASMALLRSLGFRQEAHHVESCLVRGEWTDDVVFALLAREWPFK</sequence>
<dbReference type="PANTHER" id="PTHR43441:SF11">
    <property type="entry name" value="RIBOSOMAL-PROTEIN-SERINE ACETYLTRANSFERASE"/>
    <property type="match status" value="1"/>
</dbReference>
<gene>
    <name evidence="2" type="ORF">HBF32_08385</name>
</gene>
<dbReference type="InterPro" id="IPR000182">
    <property type="entry name" value="GNAT_dom"/>
</dbReference>
<dbReference type="InterPro" id="IPR016181">
    <property type="entry name" value="Acyl_CoA_acyltransferase"/>
</dbReference>
<feature type="domain" description="N-acetyltransferase" evidence="1">
    <location>
        <begin position="14"/>
        <end position="180"/>
    </location>
</feature>
<dbReference type="EMBL" id="JAAQTL010000001">
    <property type="protein sequence ID" value="NID15474.1"/>
    <property type="molecule type" value="Genomic_DNA"/>
</dbReference>
<dbReference type="PANTHER" id="PTHR43441">
    <property type="entry name" value="RIBOSOMAL-PROTEIN-SERINE ACETYLTRANSFERASE"/>
    <property type="match status" value="1"/>
</dbReference>
<comment type="caution">
    <text evidence="2">The sequence shown here is derived from an EMBL/GenBank/DDBJ whole genome shotgun (WGS) entry which is preliminary data.</text>
</comment>
<dbReference type="Proteomes" id="UP000518878">
    <property type="component" value="Unassembled WGS sequence"/>
</dbReference>
<protein>
    <submittedName>
        <fullName evidence="2">GNAT family N-acetyltransferase</fullName>
    </submittedName>
</protein>
<reference evidence="2 3" key="1">
    <citation type="journal article" date="2006" name="Int. J. Syst. Evol. Microbiol.">
        <title>Dyella yeojuensis sp. nov., isolated from greenhouse soil in Korea.</title>
        <authorList>
            <person name="Kim B.Y."/>
            <person name="Weon H.Y."/>
            <person name="Lee K.H."/>
            <person name="Seok S.J."/>
            <person name="Kwon S.W."/>
            <person name="Go S.J."/>
            <person name="Stackebrandt E."/>
        </authorList>
    </citation>
    <scope>NUCLEOTIDE SEQUENCE [LARGE SCALE GENOMIC DNA]</scope>
    <source>
        <strain evidence="2 3">DSM 17673</strain>
    </source>
</reference>
<accession>A0A7X5QU65</accession>